<dbReference type="SUPFAM" id="SSF53335">
    <property type="entry name" value="S-adenosyl-L-methionine-dependent methyltransferases"/>
    <property type="match status" value="1"/>
</dbReference>
<reference evidence="1 2" key="1">
    <citation type="submission" date="2023-07" db="EMBL/GenBank/DDBJ databases">
        <title>Genomic Encyclopedia of Type Strains, Phase IV (KMG-IV): sequencing the most valuable type-strain genomes for metagenomic binning, comparative biology and taxonomic classification.</title>
        <authorList>
            <person name="Goeker M."/>
        </authorList>
    </citation>
    <scope>NUCLEOTIDE SEQUENCE [LARGE SCALE GENOMIC DNA]</scope>
    <source>
        <strain evidence="1 2">DSM 18695</strain>
    </source>
</reference>
<dbReference type="CDD" id="cd02440">
    <property type="entry name" value="AdoMet_MTases"/>
    <property type="match status" value="1"/>
</dbReference>
<dbReference type="InterPro" id="IPR029063">
    <property type="entry name" value="SAM-dependent_MTases_sf"/>
</dbReference>
<gene>
    <name evidence="1" type="ORF">QO010_001042</name>
</gene>
<keyword evidence="1" id="KW-0808">Transferase</keyword>
<accession>A0ABU0IMV1</accession>
<evidence type="ECO:0000313" key="2">
    <source>
        <dbReference type="Proteomes" id="UP001228905"/>
    </source>
</evidence>
<keyword evidence="2" id="KW-1185">Reference proteome</keyword>
<dbReference type="RefSeq" id="WP_307346903.1">
    <property type="nucleotide sequence ID" value="NZ_JAUSVS010000001.1"/>
</dbReference>
<proteinExistence type="predicted"/>
<dbReference type="GO" id="GO:0032259">
    <property type="term" value="P:methylation"/>
    <property type="evidence" value="ECO:0007669"/>
    <property type="project" value="UniProtKB-KW"/>
</dbReference>
<dbReference type="Proteomes" id="UP001228905">
    <property type="component" value="Unassembled WGS sequence"/>
</dbReference>
<dbReference type="GO" id="GO:0008825">
    <property type="term" value="F:cyclopropane-fatty-acyl-phospholipid synthase activity"/>
    <property type="evidence" value="ECO:0007669"/>
    <property type="project" value="UniProtKB-EC"/>
</dbReference>
<keyword evidence="1" id="KW-0489">Methyltransferase</keyword>
<name>A0ABU0IMV1_9CAUL</name>
<organism evidence="1 2">
    <name type="scientific">Caulobacter ginsengisoli</name>
    <dbReference type="NCBI Taxonomy" id="400775"/>
    <lineage>
        <taxon>Bacteria</taxon>
        <taxon>Pseudomonadati</taxon>
        <taxon>Pseudomonadota</taxon>
        <taxon>Alphaproteobacteria</taxon>
        <taxon>Caulobacterales</taxon>
        <taxon>Caulobacteraceae</taxon>
        <taxon>Caulobacter</taxon>
    </lineage>
</organism>
<dbReference type="Gene3D" id="3.40.50.150">
    <property type="entry name" value="Vaccinia Virus protein VP39"/>
    <property type="match status" value="1"/>
</dbReference>
<comment type="caution">
    <text evidence="1">The sequence shown here is derived from an EMBL/GenBank/DDBJ whole genome shotgun (WGS) entry which is preliminary data.</text>
</comment>
<dbReference type="PANTHER" id="PTHR43832">
    <property type="match status" value="1"/>
</dbReference>
<dbReference type="PANTHER" id="PTHR43832:SF1">
    <property type="entry name" value="S-ADENOSYL-L-METHIONINE-DEPENDENT METHYLTRANSFERASES SUPERFAMILY PROTEIN"/>
    <property type="match status" value="1"/>
</dbReference>
<sequence length="340" mass="38530">MSLIASAIHAAENLPAPDPLRRAAIWNLVEGERTRQRLRPQSEAEFAANMRTLAIAEHADAANEQHYELPTEFFRLVLGSHLKYSSCLYEDGAQTLDDAERQALIETCAHADLQDGQDVLELGCGWGSLSLWMAAGYPNSKITSVSNSRTQRAFIEAEAAARGLTNLTVITADANAFEPGRTFDRVVSVEMFEHMANWPALLERVRTWLAPDGRLFLHVFSHASAPYRFSHENPQDWIGRYFFTGGFMPSHNLIRQFGDTFELEADWRWSGKHYERTALDWLANMDANDAAVRSIMKQVYGKDAGLWRRRWRLFFLATAGVFGHRGGEEWGVSHYRLKPV</sequence>
<dbReference type="EC" id="2.1.1.79" evidence="1"/>
<dbReference type="EMBL" id="JAUSVS010000001">
    <property type="protein sequence ID" value="MDQ0463294.1"/>
    <property type="molecule type" value="Genomic_DNA"/>
</dbReference>
<dbReference type="Pfam" id="PF02353">
    <property type="entry name" value="CMAS"/>
    <property type="match status" value="1"/>
</dbReference>
<protein>
    <submittedName>
        <fullName evidence="1">Cyclopropane-fatty-acyl-phospholipid synthase</fullName>
        <ecNumber evidence="1">2.1.1.79</ecNumber>
    </submittedName>
</protein>
<evidence type="ECO:0000313" key="1">
    <source>
        <dbReference type="EMBL" id="MDQ0463294.1"/>
    </source>
</evidence>